<keyword evidence="4" id="KW-0934">Plastid</keyword>
<dbReference type="Pfam" id="PF00012">
    <property type="entry name" value="HSP70"/>
    <property type="match status" value="1"/>
</dbReference>
<dbReference type="EMBL" id="KM062173">
    <property type="protein sequence ID" value="AIE11945.1"/>
    <property type="molecule type" value="Transcribed_RNA"/>
</dbReference>
<protein>
    <submittedName>
        <fullName evidence="4">Chloroplast heat shock protein 70</fullName>
        <ecNumber evidence="4">3.6.4.10</ecNumber>
    </submittedName>
</protein>
<keyword evidence="4" id="KW-0346">Stress response</keyword>
<gene>
    <name evidence="4" type="primary">DnaK</name>
</gene>
<dbReference type="InterPro" id="IPR043129">
    <property type="entry name" value="ATPase_NBD"/>
</dbReference>
<evidence type="ECO:0000256" key="1">
    <source>
        <dbReference type="ARBA" id="ARBA00022741"/>
    </source>
</evidence>
<dbReference type="PRINTS" id="PR00301">
    <property type="entry name" value="HEATSHOCK70"/>
</dbReference>
<accession>A0A068J4B7</accession>
<dbReference type="FunFam" id="3.30.420.40:FF:000004">
    <property type="entry name" value="Molecular chaperone DnaK"/>
    <property type="match status" value="1"/>
</dbReference>
<dbReference type="InterPro" id="IPR029047">
    <property type="entry name" value="HSP70_peptide-bd_sf"/>
</dbReference>
<name>A0A068J4B7_KARVE</name>
<dbReference type="FunFam" id="3.90.640.10:FF:000003">
    <property type="entry name" value="Molecular chaperone DnaK"/>
    <property type="match status" value="1"/>
</dbReference>
<dbReference type="GO" id="GO:0005524">
    <property type="term" value="F:ATP binding"/>
    <property type="evidence" value="ECO:0007669"/>
    <property type="project" value="UniProtKB-KW"/>
</dbReference>
<dbReference type="Gene3D" id="2.60.34.10">
    <property type="entry name" value="Substrate Binding Domain Of DNAk, Chain A, domain 1"/>
    <property type="match status" value="1"/>
</dbReference>
<reference evidence="4" key="1">
    <citation type="journal article" date="2014" name="Mol. Biol. Evol.">
        <title>Genome-wide transcript profiling reveals the coevolution of plastid gene sequences and transcript processing pathways in the fucoxanthin dinoflagellate Karlodinium veneficum.</title>
        <authorList>
            <person name="Richardson E."/>
            <person name="Dorrell R.G."/>
            <person name="Howe C.J."/>
        </authorList>
    </citation>
    <scope>NUCLEOTIDE SEQUENCE</scope>
    <source>
        <strain evidence="4">UIO297</strain>
    </source>
</reference>
<dbReference type="FunFam" id="2.60.34.10:FF:000014">
    <property type="entry name" value="Chaperone protein DnaK HSP70"/>
    <property type="match status" value="1"/>
</dbReference>
<geneLocation type="chloroplast" evidence="4"/>
<dbReference type="NCBIfam" id="NF001413">
    <property type="entry name" value="PRK00290.1"/>
    <property type="match status" value="1"/>
</dbReference>
<dbReference type="Gene3D" id="3.30.420.40">
    <property type="match status" value="2"/>
</dbReference>
<dbReference type="Gene3D" id="3.90.640.10">
    <property type="entry name" value="Actin, Chain A, domain 4"/>
    <property type="match status" value="1"/>
</dbReference>
<dbReference type="SUPFAM" id="SSF100920">
    <property type="entry name" value="Heat shock protein 70kD (HSP70), peptide-binding domain"/>
    <property type="match status" value="1"/>
</dbReference>
<dbReference type="EC" id="3.6.4.10" evidence="4"/>
<comment type="similarity">
    <text evidence="3">Belongs to the heat shock protein 70 family.</text>
</comment>
<dbReference type="InterPro" id="IPR018181">
    <property type="entry name" value="Heat_shock_70_CS"/>
</dbReference>
<dbReference type="InterPro" id="IPR013126">
    <property type="entry name" value="Hsp_70_fam"/>
</dbReference>
<dbReference type="AlphaFoldDB" id="A0A068J4B7"/>
<dbReference type="CDD" id="cd10234">
    <property type="entry name" value="ASKHA_NBD_HSP70_DnaK-like"/>
    <property type="match status" value="1"/>
</dbReference>
<keyword evidence="4" id="KW-0150">Chloroplast</keyword>
<evidence type="ECO:0000313" key="4">
    <source>
        <dbReference type="EMBL" id="AIE11946.1"/>
    </source>
</evidence>
<dbReference type="PROSITE" id="PS00297">
    <property type="entry name" value="HSP70_1"/>
    <property type="match status" value="1"/>
</dbReference>
<keyword evidence="2 3" id="KW-0067">ATP-binding</keyword>
<proteinExistence type="inferred from homology"/>
<dbReference type="GO" id="GO:0016787">
    <property type="term" value="F:hydrolase activity"/>
    <property type="evidence" value="ECO:0007669"/>
    <property type="project" value="UniProtKB-KW"/>
</dbReference>
<keyword evidence="1 3" id="KW-0547">Nucleotide-binding</keyword>
<dbReference type="EMBL" id="KM062174">
    <property type="protein sequence ID" value="AIE11946.1"/>
    <property type="molecule type" value="Transcribed_RNA"/>
</dbReference>
<evidence type="ECO:0000256" key="3">
    <source>
        <dbReference type="RuleBase" id="RU003322"/>
    </source>
</evidence>
<dbReference type="GO" id="GO:0140662">
    <property type="term" value="F:ATP-dependent protein folding chaperone"/>
    <property type="evidence" value="ECO:0007669"/>
    <property type="project" value="InterPro"/>
</dbReference>
<evidence type="ECO:0000256" key="2">
    <source>
        <dbReference type="ARBA" id="ARBA00022840"/>
    </source>
</evidence>
<dbReference type="PROSITE" id="PS00329">
    <property type="entry name" value="HSP70_2"/>
    <property type="match status" value="1"/>
</dbReference>
<dbReference type="PANTHER" id="PTHR19375">
    <property type="entry name" value="HEAT SHOCK PROTEIN 70KDA"/>
    <property type="match status" value="1"/>
</dbReference>
<organism evidence="4">
    <name type="scientific">Karlodinium veneficum</name>
    <name type="common">Dinoflagellate</name>
    <name type="synonym">Karlodinium micrum</name>
    <dbReference type="NCBI Taxonomy" id="407301"/>
    <lineage>
        <taxon>Eukaryota</taxon>
        <taxon>Sar</taxon>
        <taxon>Alveolata</taxon>
        <taxon>Dinophyceae</taxon>
        <taxon>Gymnodiniales</taxon>
        <taxon>Kareniaceae</taxon>
        <taxon>Karlodinium</taxon>
    </lineage>
</organism>
<keyword evidence="4" id="KW-0378">Hydrolase</keyword>
<sequence length="611" mass="67231">MATIEGNVIGIDLGTSNCICAFFENGKAEIIPNSEDLRMTPSFVAYTDKKELIVGQAAKRQALNNPHNTFYSVKKLIGRSNKEVDINKLRLAYNVLAENGLLKLDCPIMEKTFAPEQISASILQKLKSDASAYLKEEVKKAVITVPAYFNDSQRPATKDAGKIARLEVIRIINEPTAPAISFGLDKRDNETILVFDLGGGTFDVSILEVGDGVFEVLATSGDTQLGGDNFDEKVGQWLIKRFLEKENIDLSDNPRAIARIKDAAEKAKIDLSILQSVRISLPFICNVGREAKHLEETLTREDFNKLTEDLVNRCREPISKAIDDAGLTISDLKENVLVGGSTRIPSIQDMVESFLGKKPNRSVNPDEVVALGAAIQAGVLSGRVSDVVLLDVTPLSLGVEVVGGIMETVIPRNTLVPTKKSKCFSTAADNQPAVDLHVLQGEREFVSDNKSLGMVRLNNIPPAPRGVPVIEVTFEIDSNGILSVTAKDKGTGQQQSVTIEGTSNLSNDEIDQMVKDAELNAEADSIAKDKINTFDKGNFYLQSGQKRLAELSPEEQTESRWIRFSKLMQNLENCLKEQDLLKCEKFIEEYERFSNDTNNTNNTDVDLDDYV</sequence>
<dbReference type="SUPFAM" id="SSF53067">
    <property type="entry name" value="Actin-like ATPase domain"/>
    <property type="match status" value="2"/>
</dbReference>